<evidence type="ECO:0000259" key="1">
    <source>
        <dbReference type="Pfam" id="PF00724"/>
    </source>
</evidence>
<dbReference type="Gene3D" id="3.20.20.70">
    <property type="entry name" value="Aldolase class I"/>
    <property type="match status" value="1"/>
</dbReference>
<protein>
    <submittedName>
        <fullName evidence="2">FMN-linked oxidoreductase</fullName>
    </submittedName>
</protein>
<accession>A0A137P861</accession>
<organism evidence="2 3">
    <name type="scientific">Conidiobolus coronatus (strain ATCC 28846 / CBS 209.66 / NRRL 28638)</name>
    <name type="common">Delacroixia coronata</name>
    <dbReference type="NCBI Taxonomy" id="796925"/>
    <lineage>
        <taxon>Eukaryota</taxon>
        <taxon>Fungi</taxon>
        <taxon>Fungi incertae sedis</taxon>
        <taxon>Zoopagomycota</taxon>
        <taxon>Entomophthoromycotina</taxon>
        <taxon>Entomophthoromycetes</taxon>
        <taxon>Entomophthorales</taxon>
        <taxon>Ancylistaceae</taxon>
        <taxon>Conidiobolus</taxon>
    </lineage>
</organism>
<proteinExistence type="predicted"/>
<dbReference type="PANTHER" id="PTHR22893:SF91">
    <property type="entry name" value="NADPH DEHYDROGENASE 2-RELATED"/>
    <property type="match status" value="1"/>
</dbReference>
<reference evidence="2 3" key="1">
    <citation type="journal article" date="2015" name="Genome Biol. Evol.">
        <title>Phylogenomic analyses indicate that early fungi evolved digesting cell walls of algal ancestors of land plants.</title>
        <authorList>
            <person name="Chang Y."/>
            <person name="Wang S."/>
            <person name="Sekimoto S."/>
            <person name="Aerts A.L."/>
            <person name="Choi C."/>
            <person name="Clum A."/>
            <person name="LaButti K.M."/>
            <person name="Lindquist E.A."/>
            <person name="Yee Ngan C."/>
            <person name="Ohm R.A."/>
            <person name="Salamov A.A."/>
            <person name="Grigoriev I.V."/>
            <person name="Spatafora J.W."/>
            <person name="Berbee M.L."/>
        </authorList>
    </citation>
    <scope>NUCLEOTIDE SEQUENCE [LARGE SCALE GENOMIC DNA]</scope>
    <source>
        <strain evidence="2 3">NRRL 28638</strain>
    </source>
</reference>
<name>A0A137P861_CONC2</name>
<dbReference type="GO" id="GO:0010181">
    <property type="term" value="F:FMN binding"/>
    <property type="evidence" value="ECO:0007669"/>
    <property type="project" value="InterPro"/>
</dbReference>
<evidence type="ECO:0000313" key="3">
    <source>
        <dbReference type="Proteomes" id="UP000070444"/>
    </source>
</evidence>
<sequence length="313" mass="34904">MIQLSKISHYTNLQQPLHLGNLKLKNRILMSSLTRNCGTEWHFAPGLWSKRHVEAWKKVTNGVHTKGGVIFAQVIHFGRCANTLHEQNIPPPAPSAIRANAGKFRLLVGKTAYSTPEAIDDTKEYIQLFKRVSENAKLAAFDGVEFHTSGFVADQFLESHTNIRTDNYGGSIKNRSRFILEIIDTLQEVYDKKQIGVKLNPSGGHNDSGKGSKDKIVDRGTDVDIQEFLPLVKNALLSANTGFITEEGNNYVGDGKADAITYGRPFINNPDLPYIFFNEMPLNLVLIQLLSIHILKINFILGIQITQLHALST</sequence>
<evidence type="ECO:0000313" key="2">
    <source>
        <dbReference type="EMBL" id="KXN71195.1"/>
    </source>
</evidence>
<keyword evidence="3" id="KW-1185">Reference proteome</keyword>
<dbReference type="SUPFAM" id="SSF51395">
    <property type="entry name" value="FMN-linked oxidoreductases"/>
    <property type="match status" value="1"/>
</dbReference>
<feature type="domain" description="NADH:flavin oxidoreductase/NADH oxidase N-terminal" evidence="1">
    <location>
        <begin position="44"/>
        <end position="208"/>
    </location>
</feature>
<dbReference type="PANTHER" id="PTHR22893">
    <property type="entry name" value="NADH OXIDOREDUCTASE-RELATED"/>
    <property type="match status" value="1"/>
</dbReference>
<dbReference type="InterPro" id="IPR045247">
    <property type="entry name" value="Oye-like"/>
</dbReference>
<dbReference type="InterPro" id="IPR013785">
    <property type="entry name" value="Aldolase_TIM"/>
</dbReference>
<dbReference type="GO" id="GO:0016491">
    <property type="term" value="F:oxidoreductase activity"/>
    <property type="evidence" value="ECO:0007669"/>
    <property type="project" value="InterPro"/>
</dbReference>
<dbReference type="STRING" id="796925.A0A137P861"/>
<dbReference type="InterPro" id="IPR001155">
    <property type="entry name" value="OxRdtase_FMN_N"/>
</dbReference>
<dbReference type="AlphaFoldDB" id="A0A137P861"/>
<gene>
    <name evidence="2" type="ORF">CONCODRAFT_6155</name>
</gene>
<dbReference type="Proteomes" id="UP000070444">
    <property type="component" value="Unassembled WGS sequence"/>
</dbReference>
<dbReference type="EMBL" id="KQ964481">
    <property type="protein sequence ID" value="KXN71195.1"/>
    <property type="molecule type" value="Genomic_DNA"/>
</dbReference>
<dbReference type="Pfam" id="PF00724">
    <property type="entry name" value="Oxidored_FMN"/>
    <property type="match status" value="1"/>
</dbReference>
<dbReference type="OrthoDB" id="276546at2759"/>